<keyword evidence="1 4" id="KW-0808">Transferase</keyword>
<dbReference type="InterPro" id="IPR000182">
    <property type="entry name" value="GNAT_dom"/>
</dbReference>
<dbReference type="PROSITE" id="PS51186">
    <property type="entry name" value="GNAT"/>
    <property type="match status" value="1"/>
</dbReference>
<comment type="caution">
    <text evidence="4">The sequence shown here is derived from an EMBL/GenBank/DDBJ whole genome shotgun (WGS) entry which is preliminary data.</text>
</comment>
<dbReference type="CDD" id="cd04301">
    <property type="entry name" value="NAT_SF"/>
    <property type="match status" value="1"/>
</dbReference>
<evidence type="ECO:0000259" key="3">
    <source>
        <dbReference type="PROSITE" id="PS51186"/>
    </source>
</evidence>
<dbReference type="Pfam" id="PF00583">
    <property type="entry name" value="Acetyltransf_1"/>
    <property type="match status" value="1"/>
</dbReference>
<dbReference type="InterPro" id="IPR016181">
    <property type="entry name" value="Acyl_CoA_acyltransferase"/>
</dbReference>
<name>A0A3R8S3E8_STRSU</name>
<evidence type="ECO:0000256" key="1">
    <source>
        <dbReference type="ARBA" id="ARBA00022679"/>
    </source>
</evidence>
<dbReference type="GO" id="GO:0016747">
    <property type="term" value="F:acyltransferase activity, transferring groups other than amino-acyl groups"/>
    <property type="evidence" value="ECO:0007669"/>
    <property type="project" value="InterPro"/>
</dbReference>
<gene>
    <name evidence="4" type="ORF">EJA00_06960</name>
</gene>
<feature type="domain" description="N-acetyltransferase" evidence="3">
    <location>
        <begin position="24"/>
        <end position="166"/>
    </location>
</feature>
<evidence type="ECO:0000256" key="2">
    <source>
        <dbReference type="ARBA" id="ARBA00023315"/>
    </source>
</evidence>
<organism evidence="4 5">
    <name type="scientific">Streptococcus suis</name>
    <dbReference type="NCBI Taxonomy" id="1307"/>
    <lineage>
        <taxon>Bacteria</taxon>
        <taxon>Bacillati</taxon>
        <taxon>Bacillota</taxon>
        <taxon>Bacilli</taxon>
        <taxon>Lactobacillales</taxon>
        <taxon>Streptococcaceae</taxon>
        <taxon>Streptococcus</taxon>
    </lineage>
</organism>
<dbReference type="AlphaFoldDB" id="A0A3R8S3E8"/>
<dbReference type="PANTHER" id="PTHR43420">
    <property type="entry name" value="ACETYLTRANSFERASE"/>
    <property type="match status" value="1"/>
</dbReference>
<sequence length="166" mass="19224">MYVGISNKIKYNIIQTNTKGCFMLDFVPVSPDNWRVPLSVSPDQAEFVADKVTTLARAFAYRIFDSQAYLIYQQDCPVGLILYHDFPERQAYLISEFFIDSNYQRQGLGRQAMTQLLEKFRSERKFSAVQLCILSQNTPAKALYQSLGFVETGEYDEDEIILRLEF</sequence>
<accession>A0A3R8S3E8</accession>
<dbReference type="PANTHER" id="PTHR43420:SF47">
    <property type="entry name" value="N-ACETYLTRANSFERASE DOMAIN-CONTAINING PROTEIN"/>
    <property type="match status" value="1"/>
</dbReference>
<dbReference type="EMBL" id="RSDG01000045">
    <property type="protein sequence ID" value="RRR48016.1"/>
    <property type="molecule type" value="Genomic_DNA"/>
</dbReference>
<dbReference type="Gene3D" id="3.40.630.30">
    <property type="match status" value="1"/>
</dbReference>
<protein>
    <submittedName>
        <fullName evidence="4">GNAT family N-acetyltransferase</fullName>
    </submittedName>
</protein>
<evidence type="ECO:0000313" key="5">
    <source>
        <dbReference type="Proteomes" id="UP000273973"/>
    </source>
</evidence>
<keyword evidence="2" id="KW-0012">Acyltransferase</keyword>
<dbReference type="Proteomes" id="UP000273973">
    <property type="component" value="Unassembled WGS sequence"/>
</dbReference>
<dbReference type="SUPFAM" id="SSF55729">
    <property type="entry name" value="Acyl-CoA N-acyltransferases (Nat)"/>
    <property type="match status" value="1"/>
</dbReference>
<reference evidence="4 5" key="1">
    <citation type="submission" date="2018-11" db="EMBL/GenBank/DDBJ databases">
        <authorList>
            <person name="Stevens M.J."/>
            <person name="Cernela N."/>
            <person name="Spoerry Serrano N."/>
            <person name="Schmitt S."/>
            <person name="Schrenzel J."/>
            <person name="Stephan R."/>
        </authorList>
    </citation>
    <scope>NUCLEOTIDE SEQUENCE [LARGE SCALE GENOMIC DNA]</scope>
    <source>
        <strain evidence="4 5">SS1014</strain>
    </source>
</reference>
<evidence type="ECO:0000313" key="4">
    <source>
        <dbReference type="EMBL" id="RRR48016.1"/>
    </source>
</evidence>
<proteinExistence type="predicted"/>
<reference evidence="4 5" key="2">
    <citation type="submission" date="2018-12" db="EMBL/GenBank/DDBJ databases">
        <title>Whole-genome sequences of fifteen clinical Streptococcus suis strains isolated from pigs between 2006 and 2018.</title>
        <authorList>
            <person name="Stevens M.J.A."/>
            <person name="Cernela N."/>
            <person name="Spoerry Serrano N."/>
            <person name="Schmitt S."/>
            <person name="Schrenzel J."/>
            <person name="Stephan R."/>
        </authorList>
    </citation>
    <scope>NUCLEOTIDE SEQUENCE [LARGE SCALE GENOMIC DNA]</scope>
    <source>
        <strain evidence="4 5">SS1014</strain>
    </source>
</reference>
<dbReference type="InterPro" id="IPR050680">
    <property type="entry name" value="YpeA/RimI_acetyltransf"/>
</dbReference>